<dbReference type="PROSITE" id="PS51257">
    <property type="entry name" value="PROKAR_LIPOPROTEIN"/>
    <property type="match status" value="1"/>
</dbReference>
<dbReference type="Gene3D" id="1.25.40.10">
    <property type="entry name" value="Tetratricopeptide repeat domain"/>
    <property type="match status" value="3"/>
</dbReference>
<dbReference type="InterPro" id="IPR011990">
    <property type="entry name" value="TPR-like_helical_dom_sf"/>
</dbReference>
<gene>
    <name evidence="1" type="ORF">BX611_0994</name>
</gene>
<proteinExistence type="predicted"/>
<protein>
    <submittedName>
        <fullName evidence="1">Tetratricopeptide repeat protein</fullName>
    </submittedName>
</protein>
<dbReference type="RefSeq" id="WP_115878632.1">
    <property type="nucleotide sequence ID" value="NZ_QTTQ01000009.1"/>
</dbReference>
<accession>A0A3D9RUP1</accession>
<reference evidence="1 2" key="1">
    <citation type="submission" date="2018-08" db="EMBL/GenBank/DDBJ databases">
        <title>Genomic Encyclopedia of Type Strains, Phase III (KMG-III): the genomes of soil and plant-associated and newly described type strains.</title>
        <authorList>
            <person name="Whitman W."/>
        </authorList>
    </citation>
    <scope>NUCLEOTIDE SEQUENCE [LARGE SCALE GENOMIC DNA]</scope>
    <source>
        <strain evidence="1 2">325-5</strain>
    </source>
</reference>
<comment type="caution">
    <text evidence="1">The sequence shown here is derived from an EMBL/GenBank/DDBJ whole genome shotgun (WGS) entry which is preliminary data.</text>
</comment>
<dbReference type="SUPFAM" id="SSF48452">
    <property type="entry name" value="TPR-like"/>
    <property type="match status" value="2"/>
</dbReference>
<evidence type="ECO:0000313" key="1">
    <source>
        <dbReference type="EMBL" id="REE83699.1"/>
    </source>
</evidence>
<organism evidence="1 2">
    <name type="scientific">Lutibacter oceani</name>
    <dbReference type="NCBI Taxonomy" id="1853311"/>
    <lineage>
        <taxon>Bacteria</taxon>
        <taxon>Pseudomonadati</taxon>
        <taxon>Bacteroidota</taxon>
        <taxon>Flavobacteriia</taxon>
        <taxon>Flavobacteriales</taxon>
        <taxon>Flavobacteriaceae</taxon>
        <taxon>Lutibacter</taxon>
    </lineage>
</organism>
<dbReference type="InterPro" id="IPR019734">
    <property type="entry name" value="TPR_rpt"/>
</dbReference>
<dbReference type="Proteomes" id="UP000256429">
    <property type="component" value="Unassembled WGS sequence"/>
</dbReference>
<name>A0A3D9RUP1_9FLAO</name>
<evidence type="ECO:0000313" key="2">
    <source>
        <dbReference type="Proteomes" id="UP000256429"/>
    </source>
</evidence>
<keyword evidence="2" id="KW-1185">Reference proteome</keyword>
<dbReference type="Pfam" id="PF13174">
    <property type="entry name" value="TPR_6"/>
    <property type="match status" value="2"/>
</dbReference>
<dbReference type="AlphaFoldDB" id="A0A3D9RUP1"/>
<dbReference type="OrthoDB" id="1522549at2"/>
<dbReference type="EMBL" id="QTTQ01000009">
    <property type="protein sequence ID" value="REE83699.1"/>
    <property type="molecule type" value="Genomic_DNA"/>
</dbReference>
<sequence>MNNIFKIFVSFLIALIIVGCSTKKDAFLNRNFHSVNTKYNILFNGHEALRVGLEQLNANYEDNFWERLPVEPLKVEVLALPGVTANADNSPKEFERAEEKAVKAIQKHSMLIARQERNKQIDDAYLLLGKSRYYSKRFVPALEAFNYVISNYPRANLINETKVWQAKTLVRLRNEEQAIQNLQVLLKNESIKQTIFEDSHTVLAMAYISLDSIDKALYHLNKGVLITNKNKVIANAMITKKKTNVIKPELSTKNAEQTARNLFIIGQIYKEKGNIDSSNIAFNNIIKFNKAPRKYSVRAQIEKAKNFISKEDAMSAIDALQKMAKNRDNKAYLDEIYYQLGFIENTNNSETAIDYFKKSLLASDINNFQKELSFEAAGNYYFDKAQFATAGAYYDSILGITKSENSKRVRRLARKRSNLNDVILYESIAKNNDSILKIVAMSKEEQTAFFNSYIENLKATDEKQQQIASSGNGFFKSLGLNNKNTKETGKWYFYNTQTLGFGEQEFKRIWGNRPLEENWRLSNKTQLNFQGNNLDALQVVKKIDESKKYDLDYYLENIPSDLSKIDSLKHDRNNAYYKLGVIYKEQFNEYDLAIAKFEDLLLLNPDEKLEVPTKYHLYKIYETQNNSKAAILKDDITTNFATSLYAKILLNPNSVLTEEVESAPESEYALVFYDYKDNNFDAVIEKANLAITKYEGHAIVPKFELLKAYTIGKKEGLEAFQIALDFVATNYPNTEEGKKALEVIETIKSKI</sequence>